<dbReference type="InterPro" id="IPR011658">
    <property type="entry name" value="PA14_dom"/>
</dbReference>
<proteinExistence type="predicted"/>
<dbReference type="PROSITE" id="PS51318">
    <property type="entry name" value="TAT"/>
    <property type="match status" value="1"/>
</dbReference>
<dbReference type="InterPro" id="IPR010496">
    <property type="entry name" value="AL/BT2_dom"/>
</dbReference>
<evidence type="ECO:0000256" key="1">
    <source>
        <dbReference type="SAM" id="MobiDB-lite"/>
    </source>
</evidence>
<dbReference type="SUPFAM" id="SSF49785">
    <property type="entry name" value="Galactose-binding domain-like"/>
    <property type="match status" value="2"/>
</dbReference>
<dbReference type="SMART" id="SM00758">
    <property type="entry name" value="PA14"/>
    <property type="match status" value="1"/>
</dbReference>
<dbReference type="Proteomes" id="UP000619260">
    <property type="component" value="Unassembled WGS sequence"/>
</dbReference>
<dbReference type="SUPFAM" id="SSF50952">
    <property type="entry name" value="Soluble quinoprotein glucose dehydrogenase"/>
    <property type="match status" value="1"/>
</dbReference>
<dbReference type="InterPro" id="IPR011041">
    <property type="entry name" value="Quinoprot_gluc/sorb_DH_b-prop"/>
</dbReference>
<dbReference type="InterPro" id="IPR037524">
    <property type="entry name" value="PA14/GLEYA"/>
</dbReference>
<dbReference type="AlphaFoldDB" id="A0A8J3YIL9"/>
<dbReference type="SUPFAM" id="SSF56988">
    <property type="entry name" value="Anthrax protective antigen"/>
    <property type="match status" value="1"/>
</dbReference>
<dbReference type="InterPro" id="IPR000421">
    <property type="entry name" value="FA58C"/>
</dbReference>
<name>A0A8J3YIL9_9ACTN</name>
<feature type="chain" id="PRO_5035290091" evidence="2">
    <location>
        <begin position="30"/>
        <end position="1147"/>
    </location>
</feature>
<dbReference type="Pfam" id="PF06439">
    <property type="entry name" value="3keto-disac_hyd"/>
    <property type="match status" value="1"/>
</dbReference>
<keyword evidence="2" id="KW-0732">Signal</keyword>
<feature type="domain" description="F5/8 type C" evidence="3">
    <location>
        <begin position="805"/>
        <end position="949"/>
    </location>
</feature>
<dbReference type="PANTHER" id="PTHR33546:SF1">
    <property type="entry name" value="LARGE, MULTIFUNCTIONAL SECRETED PROTEIN"/>
    <property type="match status" value="1"/>
</dbReference>
<gene>
    <name evidence="5" type="ORF">Val02_29050</name>
</gene>
<dbReference type="InterPro" id="IPR008979">
    <property type="entry name" value="Galactose-bd-like_sf"/>
</dbReference>
<dbReference type="Gene3D" id="3.90.182.10">
    <property type="entry name" value="Toxin - Anthrax Protective Antigen,domain 1"/>
    <property type="match status" value="1"/>
</dbReference>
<dbReference type="RefSeq" id="WP_203899567.1">
    <property type="nucleotide sequence ID" value="NZ_BOPF01000009.1"/>
</dbReference>
<dbReference type="Gene3D" id="2.60.120.260">
    <property type="entry name" value="Galactose-binding domain-like"/>
    <property type="match status" value="2"/>
</dbReference>
<feature type="region of interest" description="Disordered" evidence="1">
    <location>
        <begin position="1108"/>
        <end position="1127"/>
    </location>
</feature>
<dbReference type="GO" id="GO:0016787">
    <property type="term" value="F:hydrolase activity"/>
    <property type="evidence" value="ECO:0007669"/>
    <property type="project" value="InterPro"/>
</dbReference>
<evidence type="ECO:0000259" key="4">
    <source>
        <dbReference type="PROSITE" id="PS51820"/>
    </source>
</evidence>
<protein>
    <submittedName>
        <fullName evidence="5">Uncharacterized protein</fullName>
    </submittedName>
</protein>
<evidence type="ECO:0000259" key="3">
    <source>
        <dbReference type="PROSITE" id="PS50022"/>
    </source>
</evidence>
<comment type="caution">
    <text evidence="5">The sequence shown here is derived from an EMBL/GenBank/DDBJ whole genome shotgun (WGS) entry which is preliminary data.</text>
</comment>
<dbReference type="PROSITE" id="PS50022">
    <property type="entry name" value="FA58C_3"/>
    <property type="match status" value="2"/>
</dbReference>
<reference evidence="5" key="1">
    <citation type="submission" date="2021-01" db="EMBL/GenBank/DDBJ databases">
        <title>Whole genome shotgun sequence of Virgisporangium aliadipatigenens NBRC 105644.</title>
        <authorList>
            <person name="Komaki H."/>
            <person name="Tamura T."/>
        </authorList>
    </citation>
    <scope>NUCLEOTIDE SEQUENCE</scope>
    <source>
        <strain evidence="5">NBRC 105644</strain>
    </source>
</reference>
<evidence type="ECO:0000313" key="5">
    <source>
        <dbReference type="EMBL" id="GIJ46019.1"/>
    </source>
</evidence>
<dbReference type="Pfam" id="PF00754">
    <property type="entry name" value="F5_F8_type_C"/>
    <property type="match status" value="2"/>
</dbReference>
<keyword evidence="6" id="KW-1185">Reference proteome</keyword>
<feature type="domain" description="F5/8 type C" evidence="3">
    <location>
        <begin position="660"/>
        <end position="803"/>
    </location>
</feature>
<evidence type="ECO:0000313" key="6">
    <source>
        <dbReference type="Proteomes" id="UP000619260"/>
    </source>
</evidence>
<feature type="domain" description="PA14" evidence="4">
    <location>
        <begin position="33"/>
        <end position="176"/>
    </location>
</feature>
<dbReference type="PANTHER" id="PTHR33546">
    <property type="entry name" value="LARGE, MULTIFUNCTIONAL SECRETED PROTEIN-RELATED"/>
    <property type="match status" value="1"/>
</dbReference>
<feature type="signal peptide" evidence="2">
    <location>
        <begin position="1"/>
        <end position="29"/>
    </location>
</feature>
<dbReference type="SMART" id="SM00231">
    <property type="entry name" value="FA58C"/>
    <property type="match status" value="2"/>
</dbReference>
<sequence length="1147" mass="121696">MNRWHRRAFTATALVLAAVAATAPAPAKAAIPPQEPGVTLRVFDLQQSLSKLCTLKPGQTPNVDKLMSTVDWNSATQFGIEDNFAAQALGYVNISTAGTYTFRLSSDDGSRLLIDDQLVIDHDGLHGVSSKDGAIALTTGPHALRIDFFEATGGQQLTLQWQPPGTSGFVTVPNSVLSTDAGVVRVTAPGRKECEATGDSPGDGLPLTGVNPGYNLTNLRPSGFEPQVTGMDFFPDGRLAISTWGKSDQIAGEVWILGNVTGNTSPGNVTRTRVATGLREPMGLKIVDGIVYVSEKQQLSELTDSNGDGSLDRKRTVATWPFDGNFHEFGFGLLYKDGYFYLNLSVSINLGGATTDPQGSPNRGTTIRVERSTGAVTYLAGGLRTPHGIGWGADGDIYVTDNQGGWLPSSKLLRIKQGRFFNHYTNPVGPFDDRPVTAPVLWMPQNEIANSPSTPLLVNNGPYAGQTLISDVTYGGIQRAFLEQVNGQDQGALFRMTQGMEAGLTKLALGPDGAIYAGGLGADGNWGQAGKLQFGLQKLTPNGTTPFDMLAMRAKPNGFEIEYTQPLSADTISGLAAKFTVKQWRYTPTAAYGGPKIDEQTLGVSSATVSADGKKVTLVINGLQAGRVVYIRSPKPFSSSSGQSLWSTEAWYTLNSIPGAPAPTNLALGGAASADSSCAAAESPGRAFNGTVTSGNLDKWCSTGGTKWLQVDLGATKQVNRIVLKHAGAGAEQTSWNTRDFTLQASTNGSTWSTVATVSGNTASTTTHDFTATQARYLRLNITTPSSDGNTAARIYEFEAYGSDGTPPAANIALGARSTSDSSCAAAEGPSKAFNGTISGGNTDKWCSAGTTKWLQVDLGSNRSVSRFAVQHAGAGGETATWNTRDFSIAVSTDGSTWNTVATVTGNTANSTNHPVNAVTARYVRLNITTPAQDTNGAARIYEFEVYGSGAANRQVLFDGTSLADWQHTNGSASTWPISDGSAEVLGGDLRTRQSFGDFRVHVEFKIPQLPADVTGQARGNSGVYLQDRYELQILDSYGDTTPANDECGGFYQKRAPDSNRSTAPETWQTYEILFRAPRYNGTTKTENARTTVVWNGVVVHDWVEIDGSTGGGAAEGPTAGPLRLQDHGDAGANVRYRNIWLEPMTL</sequence>
<dbReference type="InterPro" id="IPR006311">
    <property type="entry name" value="TAT_signal"/>
</dbReference>
<evidence type="ECO:0000256" key="2">
    <source>
        <dbReference type="SAM" id="SignalP"/>
    </source>
</evidence>
<accession>A0A8J3YIL9</accession>
<organism evidence="5 6">
    <name type="scientific">Virgisporangium aliadipatigenens</name>
    <dbReference type="NCBI Taxonomy" id="741659"/>
    <lineage>
        <taxon>Bacteria</taxon>
        <taxon>Bacillati</taxon>
        <taxon>Actinomycetota</taxon>
        <taxon>Actinomycetes</taxon>
        <taxon>Micromonosporales</taxon>
        <taxon>Micromonosporaceae</taxon>
        <taxon>Virgisporangium</taxon>
    </lineage>
</organism>
<dbReference type="Pfam" id="PF07691">
    <property type="entry name" value="PA14"/>
    <property type="match status" value="1"/>
</dbReference>
<dbReference type="PROSITE" id="PS51820">
    <property type="entry name" value="PA14"/>
    <property type="match status" value="1"/>
</dbReference>
<dbReference type="EMBL" id="BOPF01000009">
    <property type="protein sequence ID" value="GIJ46019.1"/>
    <property type="molecule type" value="Genomic_DNA"/>
</dbReference>
<dbReference type="Gene3D" id="2.60.120.560">
    <property type="entry name" value="Exo-inulinase, domain 1"/>
    <property type="match status" value="1"/>
</dbReference>